<proteinExistence type="inferred from homology"/>
<evidence type="ECO:0000256" key="5">
    <source>
        <dbReference type="ARBA" id="ARBA00022692"/>
    </source>
</evidence>
<evidence type="ECO:0000256" key="9">
    <source>
        <dbReference type="SAM" id="Phobius"/>
    </source>
</evidence>
<evidence type="ECO:0000259" key="11">
    <source>
        <dbReference type="Pfam" id="PF02254"/>
    </source>
</evidence>
<evidence type="ECO:0000256" key="6">
    <source>
        <dbReference type="ARBA" id="ARBA00022989"/>
    </source>
</evidence>
<dbReference type="Gene3D" id="1.20.1530.20">
    <property type="match status" value="1"/>
</dbReference>
<gene>
    <name evidence="12" type="ORF">CXK95_02080</name>
</gene>
<dbReference type="AlphaFoldDB" id="A0A8E2U2L5"/>
<accession>A0A8E2U2L5</accession>
<evidence type="ECO:0000256" key="1">
    <source>
        <dbReference type="ARBA" id="ARBA00004141"/>
    </source>
</evidence>
<dbReference type="PANTHER" id="PTHR42751:SF1">
    <property type="entry name" value="CATION_PROTON ANTIPORTER YBAL-RELATED"/>
    <property type="match status" value="1"/>
</dbReference>
<evidence type="ECO:0000256" key="8">
    <source>
        <dbReference type="ARBA" id="ARBA00023136"/>
    </source>
</evidence>
<evidence type="ECO:0000256" key="2">
    <source>
        <dbReference type="ARBA" id="ARBA00005551"/>
    </source>
</evidence>
<evidence type="ECO:0000256" key="3">
    <source>
        <dbReference type="ARBA" id="ARBA00022448"/>
    </source>
</evidence>
<name>A0A8E2U2L5_9GAMM</name>
<keyword evidence="8 9" id="KW-0472">Membrane</keyword>
<dbReference type="GO" id="GO:0006813">
    <property type="term" value="P:potassium ion transport"/>
    <property type="evidence" value="ECO:0007669"/>
    <property type="project" value="InterPro"/>
</dbReference>
<keyword evidence="6 9" id="KW-1133">Transmembrane helix</keyword>
<dbReference type="InterPro" id="IPR036291">
    <property type="entry name" value="NAD(P)-bd_dom_sf"/>
</dbReference>
<comment type="subcellular location">
    <subcellularLocation>
        <location evidence="1">Membrane</location>
        <topology evidence="1">Multi-pass membrane protein</topology>
    </subcellularLocation>
</comment>
<dbReference type="SUPFAM" id="SSF51735">
    <property type="entry name" value="NAD(P)-binding Rossmann-fold domains"/>
    <property type="match status" value="1"/>
</dbReference>
<feature type="transmembrane region" description="Helical" evidence="9">
    <location>
        <begin position="314"/>
        <end position="340"/>
    </location>
</feature>
<reference evidence="12 13" key="1">
    <citation type="submission" date="2018-01" db="EMBL/GenBank/DDBJ databases">
        <title>Denitrification phenotypes of diverse strains of Pseudomonas stutzeri.</title>
        <authorList>
            <person name="Milligan D.A."/>
            <person name="Bergaust L."/>
            <person name="Bakken L.R."/>
            <person name="Frostegard A."/>
        </authorList>
    </citation>
    <scope>NUCLEOTIDE SEQUENCE [LARGE SCALE GENOMIC DNA]</scope>
    <source>
        <strain evidence="12 13">DSM 50238</strain>
    </source>
</reference>
<feature type="transmembrane region" description="Helical" evidence="9">
    <location>
        <begin position="271"/>
        <end position="294"/>
    </location>
</feature>
<feature type="transmembrane region" description="Helical" evidence="9">
    <location>
        <begin position="51"/>
        <end position="69"/>
    </location>
</feature>
<sequence length="526" mass="56876">MIEASWIAFAFTLGLIARAIGLPPLIGYLGAGFALAAVGDHVGVGRQDGVILQHLAHLGVLLLLFTVGLKLKLSNLVRREVIGGSLLHFAISSVLVLPAIVLVFDASWRDSLLLAIALSFSSTVLAAKVLEGKRELKAFHGRVAIGVLIIQDLIALVVMSLAAGQVPSPWALLVFLLPLLRPVLFRLLDHSGHEELMVLLGLMLALVVGGMGFEAVGLSSELGALAFGAMLAKHKRATELSNSLWAIKEVFLVGFFLQIGIGGLPDTNAMIFATVVALLLPLKGMLFFFLFLSFRLRARSAFLSASSLTNYSEFGLIVASVVLPQWLTPLAISVALSFVVSAQLNRFAHPAYERLAKWLIPLERNTRHPDEQPVSLGDAQILVMGMGRTGRAAYDHLLRKGFRLASLDSDPVMVERNVAEGRNVFFADAEDQMFWQNLQMNDVKAVVLAMNDAEAKIISTTKLRSIGFKGLIVSHALYEDIAERIQAAGADHTYLTMTEAGTGLAENVARELLPEEVRPAAERLVG</sequence>
<dbReference type="GO" id="GO:0015297">
    <property type="term" value="F:antiporter activity"/>
    <property type="evidence" value="ECO:0007669"/>
    <property type="project" value="UniProtKB-KW"/>
</dbReference>
<dbReference type="InterPro" id="IPR038770">
    <property type="entry name" value="Na+/solute_symporter_sf"/>
</dbReference>
<evidence type="ECO:0000256" key="4">
    <source>
        <dbReference type="ARBA" id="ARBA00022449"/>
    </source>
</evidence>
<evidence type="ECO:0000259" key="10">
    <source>
        <dbReference type="Pfam" id="PF00999"/>
    </source>
</evidence>
<feature type="transmembrane region" description="Helical" evidence="9">
    <location>
        <begin position="112"/>
        <end position="131"/>
    </location>
</feature>
<evidence type="ECO:0000313" key="13">
    <source>
        <dbReference type="Proteomes" id="UP000235881"/>
    </source>
</evidence>
<dbReference type="InterPro" id="IPR003148">
    <property type="entry name" value="RCK_N"/>
</dbReference>
<dbReference type="GO" id="GO:0016020">
    <property type="term" value="C:membrane"/>
    <property type="evidence" value="ECO:0007669"/>
    <property type="project" value="UniProtKB-SubCell"/>
</dbReference>
<dbReference type="Proteomes" id="UP000235881">
    <property type="component" value="Unassembled WGS sequence"/>
</dbReference>
<feature type="transmembrane region" description="Helical" evidence="9">
    <location>
        <begin position="143"/>
        <end position="164"/>
    </location>
</feature>
<feature type="transmembrane region" description="Helical" evidence="9">
    <location>
        <begin position="81"/>
        <end position="106"/>
    </location>
</feature>
<dbReference type="InterPro" id="IPR006153">
    <property type="entry name" value="Cation/H_exchanger_TM"/>
</dbReference>
<comment type="similarity">
    <text evidence="2">Belongs to the monovalent cation:proton antiporter 2 (CPA2) transporter (TC 2.A.37) family.</text>
</comment>
<feature type="transmembrane region" description="Helical" evidence="9">
    <location>
        <begin position="244"/>
        <end position="264"/>
    </location>
</feature>
<dbReference type="GO" id="GO:1902600">
    <property type="term" value="P:proton transmembrane transport"/>
    <property type="evidence" value="ECO:0007669"/>
    <property type="project" value="InterPro"/>
</dbReference>
<keyword evidence="7" id="KW-0406">Ion transport</keyword>
<feature type="domain" description="RCK N-terminal" evidence="11">
    <location>
        <begin position="381"/>
        <end position="493"/>
    </location>
</feature>
<keyword evidence="13" id="KW-1185">Reference proteome</keyword>
<dbReference type="Gene3D" id="3.40.50.720">
    <property type="entry name" value="NAD(P)-binding Rossmann-like Domain"/>
    <property type="match status" value="1"/>
</dbReference>
<keyword evidence="5 9" id="KW-0812">Transmembrane</keyword>
<dbReference type="Pfam" id="PF00999">
    <property type="entry name" value="Na_H_Exchanger"/>
    <property type="match status" value="1"/>
</dbReference>
<dbReference type="Pfam" id="PF02254">
    <property type="entry name" value="TrkA_N"/>
    <property type="match status" value="1"/>
</dbReference>
<comment type="caution">
    <text evidence="12">The sequence shown here is derived from an EMBL/GenBank/DDBJ whole genome shotgun (WGS) entry which is preliminary data.</text>
</comment>
<dbReference type="PANTHER" id="PTHR42751">
    <property type="entry name" value="SODIUM/HYDROGEN EXCHANGER FAMILY/TRKA DOMAIN PROTEIN"/>
    <property type="match status" value="1"/>
</dbReference>
<feature type="transmembrane region" description="Helical" evidence="9">
    <location>
        <begin position="200"/>
        <end position="232"/>
    </location>
</feature>
<evidence type="ECO:0000313" key="12">
    <source>
        <dbReference type="EMBL" id="PNF78101.1"/>
    </source>
</evidence>
<feature type="domain" description="Cation/H+ exchanger transmembrane" evidence="10">
    <location>
        <begin position="8"/>
        <end position="339"/>
    </location>
</feature>
<organism evidence="12 13">
    <name type="scientific">Stutzerimonas degradans</name>
    <dbReference type="NCBI Taxonomy" id="2968968"/>
    <lineage>
        <taxon>Bacteria</taxon>
        <taxon>Pseudomonadati</taxon>
        <taxon>Pseudomonadota</taxon>
        <taxon>Gammaproteobacteria</taxon>
        <taxon>Pseudomonadales</taxon>
        <taxon>Pseudomonadaceae</taxon>
        <taxon>Stutzerimonas</taxon>
    </lineage>
</organism>
<dbReference type="RefSeq" id="WP_102827485.1">
    <property type="nucleotide sequence ID" value="NZ_CP065721.1"/>
</dbReference>
<evidence type="ECO:0000256" key="7">
    <source>
        <dbReference type="ARBA" id="ARBA00023065"/>
    </source>
</evidence>
<keyword evidence="4" id="KW-0050">Antiport</keyword>
<keyword evidence="3" id="KW-0813">Transport</keyword>
<protein>
    <submittedName>
        <fullName evidence="12">Sodium:proton exchanger</fullName>
    </submittedName>
</protein>
<dbReference type="EMBL" id="POUK01000001">
    <property type="protein sequence ID" value="PNF78101.1"/>
    <property type="molecule type" value="Genomic_DNA"/>
</dbReference>